<reference evidence="8" key="1">
    <citation type="submission" date="2020-08" db="EMBL/GenBank/DDBJ databases">
        <title>Genome public.</title>
        <authorList>
            <person name="Liu C."/>
            <person name="Sun Q."/>
        </authorList>
    </citation>
    <scope>NUCLEOTIDE SEQUENCE</scope>
    <source>
        <strain evidence="8">NSJ-53</strain>
    </source>
</reference>
<feature type="domain" description="Membrane transport protein MMPL" evidence="7">
    <location>
        <begin position="48"/>
        <end position="330"/>
    </location>
</feature>
<keyword evidence="5 6" id="KW-0472">Membrane</keyword>
<organism evidence="8 9">
    <name type="scientific">Gehongia tenuis</name>
    <dbReference type="NCBI Taxonomy" id="2763655"/>
    <lineage>
        <taxon>Bacteria</taxon>
        <taxon>Bacillati</taxon>
        <taxon>Bacillota</taxon>
        <taxon>Clostridia</taxon>
        <taxon>Christensenellales</taxon>
        <taxon>Christensenellaceae</taxon>
        <taxon>Gehongia</taxon>
    </lineage>
</organism>
<dbReference type="AlphaFoldDB" id="A0A926D602"/>
<feature type="transmembrane region" description="Helical" evidence="6">
    <location>
        <begin position="308"/>
        <end position="326"/>
    </location>
</feature>
<feature type="transmembrane region" description="Helical" evidence="6">
    <location>
        <begin position="655"/>
        <end position="673"/>
    </location>
</feature>
<evidence type="ECO:0000313" key="9">
    <source>
        <dbReference type="Proteomes" id="UP000623172"/>
    </source>
</evidence>
<keyword evidence="4 6" id="KW-1133">Transmembrane helix</keyword>
<feature type="transmembrane region" description="Helical" evidence="6">
    <location>
        <begin position="229"/>
        <end position="250"/>
    </location>
</feature>
<dbReference type="EMBL" id="JACRSR010000004">
    <property type="protein sequence ID" value="MBC8532029.1"/>
    <property type="molecule type" value="Genomic_DNA"/>
</dbReference>
<dbReference type="Gene3D" id="1.20.1640.10">
    <property type="entry name" value="Multidrug efflux transporter AcrB transmembrane domain"/>
    <property type="match status" value="2"/>
</dbReference>
<dbReference type="GO" id="GO:0005886">
    <property type="term" value="C:plasma membrane"/>
    <property type="evidence" value="ECO:0007669"/>
    <property type="project" value="UniProtKB-SubCell"/>
</dbReference>
<feature type="transmembrane region" description="Helical" evidence="6">
    <location>
        <begin position="571"/>
        <end position="591"/>
    </location>
</feature>
<feature type="transmembrane region" description="Helical" evidence="6">
    <location>
        <begin position="174"/>
        <end position="193"/>
    </location>
</feature>
<keyword evidence="2" id="KW-1003">Cell membrane</keyword>
<feature type="transmembrane region" description="Helical" evidence="6">
    <location>
        <begin position="200"/>
        <end position="223"/>
    </location>
</feature>
<keyword evidence="9" id="KW-1185">Reference proteome</keyword>
<dbReference type="SUPFAM" id="SSF82866">
    <property type="entry name" value="Multidrug efflux transporter AcrB transmembrane domain"/>
    <property type="match status" value="2"/>
</dbReference>
<dbReference type="RefSeq" id="WP_407926381.1">
    <property type="nucleotide sequence ID" value="NZ_JACRSR010000004.1"/>
</dbReference>
<dbReference type="InterPro" id="IPR050545">
    <property type="entry name" value="Mycobact_MmpL"/>
</dbReference>
<evidence type="ECO:0000256" key="6">
    <source>
        <dbReference type="SAM" id="Phobius"/>
    </source>
</evidence>
<proteinExistence type="predicted"/>
<feature type="transmembrane region" description="Helical" evidence="6">
    <location>
        <begin position="621"/>
        <end position="643"/>
    </location>
</feature>
<dbReference type="InterPro" id="IPR004869">
    <property type="entry name" value="MMPL_dom"/>
</dbReference>
<dbReference type="PANTHER" id="PTHR33406:SF13">
    <property type="entry name" value="MEMBRANE PROTEIN YDFJ"/>
    <property type="match status" value="1"/>
</dbReference>
<feature type="transmembrane region" description="Helical" evidence="6">
    <location>
        <begin position="519"/>
        <end position="538"/>
    </location>
</feature>
<evidence type="ECO:0000256" key="1">
    <source>
        <dbReference type="ARBA" id="ARBA00004651"/>
    </source>
</evidence>
<feature type="domain" description="Membrane transport protein MMPL" evidence="7">
    <location>
        <begin position="475"/>
        <end position="676"/>
    </location>
</feature>
<dbReference type="Proteomes" id="UP000623172">
    <property type="component" value="Unassembled WGS sequence"/>
</dbReference>
<keyword evidence="3 6" id="KW-0812">Transmembrane</keyword>
<evidence type="ECO:0000313" key="8">
    <source>
        <dbReference type="EMBL" id="MBC8532029.1"/>
    </source>
</evidence>
<feature type="transmembrane region" description="Helical" evidence="6">
    <location>
        <begin position="271"/>
        <end position="296"/>
    </location>
</feature>
<name>A0A926D602_9FIRM</name>
<dbReference type="Pfam" id="PF03176">
    <property type="entry name" value="MMPL"/>
    <property type="match status" value="2"/>
</dbReference>
<evidence type="ECO:0000256" key="3">
    <source>
        <dbReference type="ARBA" id="ARBA00022692"/>
    </source>
</evidence>
<evidence type="ECO:0000256" key="4">
    <source>
        <dbReference type="ARBA" id="ARBA00022989"/>
    </source>
</evidence>
<evidence type="ECO:0000256" key="2">
    <source>
        <dbReference type="ARBA" id="ARBA00022475"/>
    </source>
</evidence>
<comment type="subcellular location">
    <subcellularLocation>
        <location evidence="1">Cell membrane</location>
        <topology evidence="1">Multi-pass membrane protein</topology>
    </subcellularLocation>
</comment>
<evidence type="ECO:0000259" key="7">
    <source>
        <dbReference type="Pfam" id="PF03176"/>
    </source>
</evidence>
<protein>
    <submittedName>
        <fullName evidence="8">MMPL family transporter</fullName>
    </submittedName>
</protein>
<dbReference type="PANTHER" id="PTHR33406">
    <property type="entry name" value="MEMBRANE PROTEIN MJ1562-RELATED"/>
    <property type="match status" value="1"/>
</dbReference>
<gene>
    <name evidence="8" type="ORF">H8696_09240</name>
</gene>
<evidence type="ECO:0000256" key="5">
    <source>
        <dbReference type="ARBA" id="ARBA00023136"/>
    </source>
</evidence>
<accession>A0A926D602</accession>
<comment type="caution">
    <text evidence="8">The sequence shown here is derived from an EMBL/GenBank/DDBJ whole genome shotgun (WGS) entry which is preliminary data.</text>
</comment>
<sequence length="699" mass="76905">MERFARFIVHKKAVVLIIAVLLLIPSVIGFIGTYINYDILSYLPGELESIQGEDALEKDFHIASTAMVTVEHMTAPDVVGLKEKLAAIKGVDKVIWADDIADVTIPHEIMPEDIEKFFYSDDATLLIVTFTDNSASLGTMNAMEEIKAVLQKNCFLGGMSAIVEDTKALADREMPLYVLIAVLLLLVVLFLGMRSTVVPFIFLVGIAFAIFYNFGTNIFLGQISYITEALATVLQLGVTMDFSIFLLHRYEEEKERGFKSEDAMVSAIQRTFASITGSSLTTIASFLAMCTMSLALGADIGIVMAKGVLLGVICTVTVLPALLMVFDKAVHKYTHRTFIPKLKRASRFVVKHYRSILIAFIVLVIPFCLAQSKTDVYYTLLDTLPRDLVSIQGTDKLKETFNMTTTHFILVDDSLDNYQVREIAQKVEALDGVEQTLAYEKFVGGGIPAEFIPAKITEIFQNGGRKMILANSSFKAGSEEQNQQLEQIQDIVKSYDPSALVTGEGAMTKDLIEVADTDFQNVNLTSILVVFLIVAVVFRSISIPVLLVAAIESAIMINMGIPYFTGTEIPFISSIVVGTIQLGATIDYAILMTTRFREERQKGRDAKAAAQIAVENCSQSILSSGLAFFAATIGVAAISRIQLIQSLCEMISRGALISMFTIIFVFPALLIVFSRLIEKTSYHWLTVQNQKGADLNANL</sequence>